<reference evidence="2" key="1">
    <citation type="submission" date="2022-01" db="EMBL/GenBank/DDBJ databases">
        <authorList>
            <person name="King R."/>
        </authorList>
    </citation>
    <scope>NUCLEOTIDE SEQUENCE</scope>
</reference>
<dbReference type="InterPro" id="IPR026187">
    <property type="entry name" value="Aven"/>
</dbReference>
<keyword evidence="3" id="KW-1185">Reference proteome</keyword>
<dbReference type="GO" id="GO:0010972">
    <property type="term" value="P:negative regulation of G2/M transition of mitotic cell cycle"/>
    <property type="evidence" value="ECO:0007669"/>
    <property type="project" value="TreeGrafter"/>
</dbReference>
<dbReference type="PANTHER" id="PTHR16524">
    <property type="entry name" value="CELL DEATH REGULATOR AVEN"/>
    <property type="match status" value="1"/>
</dbReference>
<gene>
    <name evidence="2" type="ORF">PHAECO_LOCUS10160</name>
</gene>
<accession>A0A9N9SJZ1</accession>
<dbReference type="Proteomes" id="UP001153737">
    <property type="component" value="Chromosome 6"/>
</dbReference>
<dbReference type="EMBL" id="OU896712">
    <property type="protein sequence ID" value="CAG9822508.1"/>
    <property type="molecule type" value="Genomic_DNA"/>
</dbReference>
<evidence type="ECO:0000313" key="3">
    <source>
        <dbReference type="Proteomes" id="UP001153737"/>
    </source>
</evidence>
<feature type="compositionally biased region" description="Basic residues" evidence="1">
    <location>
        <begin position="8"/>
        <end position="18"/>
    </location>
</feature>
<evidence type="ECO:0000313" key="2">
    <source>
        <dbReference type="EMBL" id="CAG9822508.1"/>
    </source>
</evidence>
<dbReference type="OrthoDB" id="6338233at2759"/>
<feature type="region of interest" description="Disordered" evidence="1">
    <location>
        <begin position="1"/>
        <end position="34"/>
    </location>
</feature>
<reference evidence="2" key="2">
    <citation type="submission" date="2022-10" db="EMBL/GenBank/DDBJ databases">
        <authorList>
            <consortium name="ENA_rothamsted_submissions"/>
            <consortium name="culmorum"/>
            <person name="King R."/>
        </authorList>
    </citation>
    <scope>NUCLEOTIDE SEQUENCE</scope>
</reference>
<dbReference type="AlphaFoldDB" id="A0A9N9SJZ1"/>
<evidence type="ECO:0000256" key="1">
    <source>
        <dbReference type="SAM" id="MobiDB-lite"/>
    </source>
</evidence>
<sequence length="221" mass="25490">MEKDKSRGLKHIKNKQKYKGNSIKKVESVPTKSTPALDSNWDRYELEGRDEDFISTHRKDFSTLAAAPIGQGNHFQFKSDKALAEEVEIENNKELFHLDLKKLQENILTIPFYARLNIPEDIFSEQQILVMKTEAEENSRKVKGKYEPKCDPIEDDEINAVQDEFSQIVDTVEEYSSKDLLDTQVEIFLSSDNDIIVPDIQKKPVNSNDDLELWLDDILGE</sequence>
<dbReference type="PANTHER" id="PTHR16524:SF2">
    <property type="entry name" value="CELL DEATH REGULATOR AVEN"/>
    <property type="match status" value="1"/>
</dbReference>
<protein>
    <submittedName>
        <fullName evidence="2">Uncharacterized protein</fullName>
    </submittedName>
</protein>
<name>A0A9N9SJZ1_PHACE</name>
<proteinExistence type="predicted"/>
<organism evidence="2 3">
    <name type="scientific">Phaedon cochleariae</name>
    <name type="common">Mustard beetle</name>
    <dbReference type="NCBI Taxonomy" id="80249"/>
    <lineage>
        <taxon>Eukaryota</taxon>
        <taxon>Metazoa</taxon>
        <taxon>Ecdysozoa</taxon>
        <taxon>Arthropoda</taxon>
        <taxon>Hexapoda</taxon>
        <taxon>Insecta</taxon>
        <taxon>Pterygota</taxon>
        <taxon>Neoptera</taxon>
        <taxon>Endopterygota</taxon>
        <taxon>Coleoptera</taxon>
        <taxon>Polyphaga</taxon>
        <taxon>Cucujiformia</taxon>
        <taxon>Chrysomeloidea</taxon>
        <taxon>Chrysomelidae</taxon>
        <taxon>Chrysomelinae</taxon>
        <taxon>Chrysomelini</taxon>
        <taxon>Phaedon</taxon>
    </lineage>
</organism>